<comment type="caution">
    <text evidence="2">The sequence shown here is derived from an EMBL/GenBank/DDBJ whole genome shotgun (WGS) entry which is preliminary data.</text>
</comment>
<name>A0AAD2QWC8_CAMJU</name>
<gene>
    <name evidence="2" type="ORF">DVI03_00660</name>
</gene>
<dbReference type="EMBL" id="AACQYW010000001">
    <property type="protein sequence ID" value="EAL7594247.1"/>
    <property type="molecule type" value="Genomic_DNA"/>
</dbReference>
<dbReference type="AlphaFoldDB" id="A0AAD2QWC8"/>
<evidence type="ECO:0000313" key="2">
    <source>
        <dbReference type="EMBL" id="EAL7594247.1"/>
    </source>
</evidence>
<dbReference type="Proteomes" id="UP000343544">
    <property type="component" value="Unassembled WGS sequence"/>
</dbReference>
<protein>
    <submittedName>
        <fullName evidence="2">Uncharacterized protein</fullName>
    </submittedName>
</protein>
<keyword evidence="1" id="KW-0812">Transmembrane</keyword>
<organism evidence="2 3">
    <name type="scientific">Campylobacter jejuni</name>
    <dbReference type="NCBI Taxonomy" id="197"/>
    <lineage>
        <taxon>Bacteria</taxon>
        <taxon>Pseudomonadati</taxon>
        <taxon>Campylobacterota</taxon>
        <taxon>Epsilonproteobacteria</taxon>
        <taxon>Campylobacterales</taxon>
        <taxon>Campylobacteraceae</taxon>
        <taxon>Campylobacter</taxon>
    </lineage>
</organism>
<keyword evidence="1" id="KW-0472">Membrane</keyword>
<feature type="transmembrane region" description="Helical" evidence="1">
    <location>
        <begin position="131"/>
        <end position="150"/>
    </location>
</feature>
<reference evidence="2 3" key="1">
    <citation type="submission" date="2018-07" db="EMBL/GenBank/DDBJ databases">
        <authorList>
            <consortium name="PulseNet: The National Subtyping Network for Foodborne Disease Surveillance"/>
            <person name="Tarr C.L."/>
            <person name="Trees E."/>
            <person name="Katz L.S."/>
            <person name="Carleton-Romer H.A."/>
            <person name="Stroika S."/>
            <person name="Kucerova Z."/>
            <person name="Roache K.F."/>
            <person name="Sabol A.L."/>
            <person name="Besser J."/>
            <person name="Gerner-Smidt P."/>
        </authorList>
    </citation>
    <scope>NUCLEOTIDE SEQUENCE [LARGE SCALE GENOMIC DNA]</scope>
    <source>
        <strain evidence="2 3">PNUSAC005307</strain>
    </source>
</reference>
<proteinExistence type="predicted"/>
<evidence type="ECO:0000256" key="1">
    <source>
        <dbReference type="SAM" id="Phobius"/>
    </source>
</evidence>
<sequence length="161" mass="19165">MSKAKSIYGTFSAVARLSEMINSDVKLYNYYNIFNDEIKYEILKSNLFKLDLHPDQKAFSLFHVYLLARKNNEKLSVLLDYLNKVLEYDCENDKYRLHIIDCLLQFKELNKAEDTLSDYLKNREKEILETFFCMVGMGLYFILCLMLIFLKKTISIQIFFL</sequence>
<keyword evidence="1" id="KW-1133">Transmembrane helix</keyword>
<accession>A0AAD2QWC8</accession>
<evidence type="ECO:0000313" key="3">
    <source>
        <dbReference type="Proteomes" id="UP000343544"/>
    </source>
</evidence>